<evidence type="ECO:0000313" key="3">
    <source>
        <dbReference type="EMBL" id="TLD95221.1"/>
    </source>
</evidence>
<keyword evidence="1" id="KW-0472">Membrane</keyword>
<accession>A0A347VQ70</accession>
<dbReference type="EMBL" id="QBIU01000002">
    <property type="protein sequence ID" value="MWV70257.1"/>
    <property type="molecule type" value="Genomic_DNA"/>
</dbReference>
<dbReference type="Proteomes" id="UP000477070">
    <property type="component" value="Unassembled WGS sequence"/>
</dbReference>
<organism evidence="3 4">
    <name type="scientific">Helicobacter saguini</name>
    <dbReference type="NCBI Taxonomy" id="1548018"/>
    <lineage>
        <taxon>Bacteria</taxon>
        <taxon>Pseudomonadati</taxon>
        <taxon>Campylobacterota</taxon>
        <taxon>Epsilonproteobacteria</taxon>
        <taxon>Campylobacterales</taxon>
        <taxon>Helicobacteraceae</taxon>
        <taxon>Helicobacter</taxon>
    </lineage>
</organism>
<protein>
    <submittedName>
        <fullName evidence="3">Uncharacterized protein</fullName>
    </submittedName>
</protein>
<feature type="transmembrane region" description="Helical" evidence="1">
    <location>
        <begin position="125"/>
        <end position="149"/>
    </location>
</feature>
<dbReference type="STRING" id="1548018.LS64_07555"/>
<evidence type="ECO:0000313" key="5">
    <source>
        <dbReference type="Proteomes" id="UP000477070"/>
    </source>
</evidence>
<dbReference type="EMBL" id="JRMP02000003">
    <property type="protein sequence ID" value="TLD95221.1"/>
    <property type="molecule type" value="Genomic_DNA"/>
</dbReference>
<feature type="transmembrane region" description="Helical" evidence="1">
    <location>
        <begin position="6"/>
        <end position="32"/>
    </location>
</feature>
<keyword evidence="1" id="KW-0812">Transmembrane</keyword>
<gene>
    <name evidence="2" type="ORF">DCO61_09655</name>
    <name evidence="3" type="ORF">LS64_002320</name>
</gene>
<evidence type="ECO:0000313" key="2">
    <source>
        <dbReference type="EMBL" id="MWV70257.1"/>
    </source>
</evidence>
<proteinExistence type="predicted"/>
<reference evidence="3 4" key="2">
    <citation type="journal article" date="2016" name="Infect. Immun.">
        <title>Helicobacter saguini, a Novel Helicobacter Isolated from Cotton-Top Tamarins with Ulcerative Colitis, Has Proinflammatory Properties and Induces Typhlocolitis and Dysplasia in Gnotobiotic IL-10-/- Mice.</title>
        <authorList>
            <person name="Shen Z."/>
            <person name="Mannion A."/>
            <person name="Whary M.T."/>
            <person name="Muthupalani S."/>
            <person name="Sheh A."/>
            <person name="Feng Y."/>
            <person name="Gong G."/>
            <person name="Vandamme P."/>
            <person name="Holcombe H.R."/>
            <person name="Paster B.J."/>
            <person name="Fox J.G."/>
        </authorList>
    </citation>
    <scope>NUCLEOTIDE SEQUENCE [LARGE SCALE GENOMIC DNA]</scope>
    <source>
        <strain evidence="3 4">MIT 97-6194</strain>
    </source>
</reference>
<evidence type="ECO:0000256" key="1">
    <source>
        <dbReference type="SAM" id="Phobius"/>
    </source>
</evidence>
<feature type="transmembrane region" description="Helical" evidence="1">
    <location>
        <begin position="82"/>
        <end position="113"/>
    </location>
</feature>
<dbReference type="RefSeq" id="WP_034571960.1">
    <property type="nucleotide sequence ID" value="NZ_JRMP02000003.1"/>
</dbReference>
<keyword evidence="4" id="KW-1185">Reference proteome</keyword>
<sequence length="179" mass="20516">MSNIVFVYILSVLPKVRILLYILFFLVIPMVVASYNNSVSSKKLIKLFLLLETLCLALWVLIPNKDIASVILAADNKNISLVVYILDVLLALKIASWLCLVVNTLLLLTWLLLKQLSIHEKCSFFTFLCSNIKKLLVFEILLIILLLLIPNKQDCLNILKEYDKDLAKIEDLLIRKDKD</sequence>
<reference evidence="2 5" key="4">
    <citation type="submission" date="2019-12" db="EMBL/GenBank/DDBJ databases">
        <title>Multi-Generational Helicobacter saguini Isolates.</title>
        <authorList>
            <person name="Mannion A."/>
            <person name="Shen Z."/>
            <person name="Fox J.G."/>
        </authorList>
    </citation>
    <scope>NUCLEOTIDE SEQUENCE [LARGE SCALE GENOMIC DNA]</scope>
    <source>
        <strain evidence="2">16-048</strain>
        <strain evidence="5">16-048 (F4)</strain>
    </source>
</reference>
<name>A0A347VQ70_9HELI</name>
<evidence type="ECO:0000313" key="4">
    <source>
        <dbReference type="Proteomes" id="UP000029714"/>
    </source>
</evidence>
<dbReference type="AlphaFoldDB" id="A0A347VQ70"/>
<comment type="caution">
    <text evidence="3">The sequence shown here is derived from an EMBL/GenBank/DDBJ whole genome shotgun (WGS) entry which is preliminary data.</text>
</comment>
<feature type="transmembrane region" description="Helical" evidence="1">
    <location>
        <begin position="44"/>
        <end position="62"/>
    </location>
</feature>
<reference evidence="3" key="3">
    <citation type="submission" date="2018-04" db="EMBL/GenBank/DDBJ databases">
        <authorList>
            <person name="Sheh A."/>
            <person name="Shen Z."/>
            <person name="Mannion A.J."/>
            <person name="Fox J.G."/>
        </authorList>
    </citation>
    <scope>NUCLEOTIDE SEQUENCE</scope>
    <source>
        <strain evidence="3">MIT 97-6194</strain>
    </source>
</reference>
<reference evidence="3 4" key="1">
    <citation type="journal article" date="2014" name="Genome Announc.">
        <title>Draft genome sequences of eight enterohepatic helicobacter species isolated from both laboratory and wild rodents.</title>
        <authorList>
            <person name="Sheh A."/>
            <person name="Shen Z."/>
            <person name="Fox J.G."/>
        </authorList>
    </citation>
    <scope>NUCLEOTIDE SEQUENCE [LARGE SCALE GENOMIC DNA]</scope>
    <source>
        <strain evidence="3 4">MIT 97-6194</strain>
    </source>
</reference>
<dbReference type="Proteomes" id="UP000029714">
    <property type="component" value="Unassembled WGS sequence"/>
</dbReference>
<keyword evidence="1" id="KW-1133">Transmembrane helix</keyword>